<dbReference type="PANTHER" id="PTHR23416:SF23">
    <property type="entry name" value="ACETYLTRANSFERASE C18B11.09C-RELATED"/>
    <property type="match status" value="1"/>
</dbReference>
<dbReference type="EMBL" id="JADWYR010000002">
    <property type="protein sequence ID" value="MBG9377064.1"/>
    <property type="molecule type" value="Genomic_DNA"/>
</dbReference>
<protein>
    <submittedName>
        <fullName evidence="3">Colanic acid biosynthesis acetyltransferase WcaF</fullName>
    </submittedName>
</protein>
<accession>A0A931EA87</accession>
<evidence type="ECO:0000313" key="4">
    <source>
        <dbReference type="Proteomes" id="UP000628448"/>
    </source>
</evidence>
<reference evidence="3" key="1">
    <citation type="submission" date="2020-11" db="EMBL/GenBank/DDBJ databases">
        <title>Bacterial whole genome sequence for Panacibacter sp. DH6.</title>
        <authorList>
            <person name="Le V."/>
            <person name="Ko S."/>
            <person name="Ahn C.-Y."/>
            <person name="Oh H.-M."/>
        </authorList>
    </citation>
    <scope>NUCLEOTIDE SEQUENCE</scope>
    <source>
        <strain evidence="3">DH6</strain>
    </source>
</reference>
<gene>
    <name evidence="3" type="primary">wcaF</name>
    <name evidence="3" type="ORF">I5907_12540</name>
</gene>
<proteinExistence type="inferred from homology"/>
<dbReference type="PANTHER" id="PTHR23416">
    <property type="entry name" value="SIALIC ACID SYNTHASE-RELATED"/>
    <property type="match status" value="1"/>
</dbReference>
<dbReference type="NCBIfam" id="NF007797">
    <property type="entry name" value="PRK10502.1"/>
    <property type="match status" value="1"/>
</dbReference>
<dbReference type="Pfam" id="PF00132">
    <property type="entry name" value="Hexapep"/>
    <property type="match status" value="1"/>
</dbReference>
<sequence>MHNVDTHTGPSFSLRNRVGRLAWNIVEAIFFRWSPKPLHAWRSFLLRSFGAQVGKRVHVYPGVKIWAPWNLELHDECGIANGVTLYSQGKITVGYRAVVSQSAHLCAGTHDYQKPGFPLVTKPITVHAHAWVATEAFIHPGITIGEGCVIGARSVVTKNMPAWSVCAGHPCKFIKERKQFPESITVIQLEKLLHDDGTGSIVL</sequence>
<dbReference type="Gene3D" id="2.160.10.10">
    <property type="entry name" value="Hexapeptide repeat proteins"/>
    <property type="match status" value="1"/>
</dbReference>
<comment type="similarity">
    <text evidence="1">Belongs to the transferase hexapeptide repeat family.</text>
</comment>
<evidence type="ECO:0000256" key="2">
    <source>
        <dbReference type="ARBA" id="ARBA00022679"/>
    </source>
</evidence>
<dbReference type="InterPro" id="IPR001451">
    <property type="entry name" value="Hexapep"/>
</dbReference>
<comment type="caution">
    <text evidence="3">The sequence shown here is derived from an EMBL/GenBank/DDBJ whole genome shotgun (WGS) entry which is preliminary data.</text>
</comment>
<dbReference type="GO" id="GO:0008374">
    <property type="term" value="F:O-acyltransferase activity"/>
    <property type="evidence" value="ECO:0007669"/>
    <property type="project" value="TreeGrafter"/>
</dbReference>
<organism evidence="3 4">
    <name type="scientific">Panacibacter microcysteis</name>
    <dbReference type="NCBI Taxonomy" id="2793269"/>
    <lineage>
        <taxon>Bacteria</taxon>
        <taxon>Pseudomonadati</taxon>
        <taxon>Bacteroidota</taxon>
        <taxon>Chitinophagia</taxon>
        <taxon>Chitinophagales</taxon>
        <taxon>Chitinophagaceae</taxon>
        <taxon>Panacibacter</taxon>
    </lineage>
</organism>
<name>A0A931EA87_9BACT</name>
<keyword evidence="4" id="KW-1185">Reference proteome</keyword>
<evidence type="ECO:0000256" key="1">
    <source>
        <dbReference type="ARBA" id="ARBA00007274"/>
    </source>
</evidence>
<dbReference type="InterPro" id="IPR051159">
    <property type="entry name" value="Hexapeptide_acetyltransf"/>
</dbReference>
<dbReference type="InterPro" id="IPR011004">
    <property type="entry name" value="Trimer_LpxA-like_sf"/>
</dbReference>
<dbReference type="CDD" id="cd05825">
    <property type="entry name" value="LbH_wcaF_like"/>
    <property type="match status" value="1"/>
</dbReference>
<dbReference type="GO" id="GO:0005829">
    <property type="term" value="C:cytosol"/>
    <property type="evidence" value="ECO:0007669"/>
    <property type="project" value="TreeGrafter"/>
</dbReference>
<dbReference type="AlphaFoldDB" id="A0A931EA87"/>
<dbReference type="Proteomes" id="UP000628448">
    <property type="component" value="Unassembled WGS sequence"/>
</dbReference>
<keyword evidence="2" id="KW-0808">Transferase</keyword>
<dbReference type="RefSeq" id="WP_196991165.1">
    <property type="nucleotide sequence ID" value="NZ_JADWYR010000002.1"/>
</dbReference>
<dbReference type="SUPFAM" id="SSF51161">
    <property type="entry name" value="Trimeric LpxA-like enzymes"/>
    <property type="match status" value="1"/>
</dbReference>
<evidence type="ECO:0000313" key="3">
    <source>
        <dbReference type="EMBL" id="MBG9377064.1"/>
    </source>
</evidence>